<evidence type="ECO:0000256" key="8">
    <source>
        <dbReference type="ARBA" id="ARBA00022909"/>
    </source>
</evidence>
<comment type="similarity">
    <text evidence="3">In the N-terminal section; belongs to the DHNA family.</text>
</comment>
<dbReference type="EMBL" id="DVHN01000045">
    <property type="protein sequence ID" value="HIR88077.1"/>
    <property type="molecule type" value="Genomic_DNA"/>
</dbReference>
<dbReference type="Gene3D" id="3.30.1130.10">
    <property type="match status" value="1"/>
</dbReference>
<dbReference type="AlphaFoldDB" id="A0A9D1ED00"/>
<evidence type="ECO:0000256" key="4">
    <source>
        <dbReference type="ARBA" id="ARBA00022679"/>
    </source>
</evidence>
<dbReference type="GO" id="GO:0004150">
    <property type="term" value="F:dihydroneopterin aldolase activity"/>
    <property type="evidence" value="ECO:0007669"/>
    <property type="project" value="UniProtKB-UniRule"/>
</dbReference>
<dbReference type="CDD" id="cd00483">
    <property type="entry name" value="HPPK"/>
    <property type="match status" value="1"/>
</dbReference>
<proteinExistence type="inferred from homology"/>
<dbReference type="EC" id="2.7.6.3" evidence="9"/>
<dbReference type="InterPro" id="IPR035907">
    <property type="entry name" value="Hppk_sf"/>
</dbReference>
<dbReference type="GO" id="GO:0016301">
    <property type="term" value="F:kinase activity"/>
    <property type="evidence" value="ECO:0007669"/>
    <property type="project" value="UniProtKB-KW"/>
</dbReference>
<keyword evidence="7" id="KW-0067">ATP-binding</keyword>
<dbReference type="Gene3D" id="3.30.70.560">
    <property type="entry name" value="7,8-Dihydro-6-hydroxymethylpterin-pyrophosphokinase HPPK"/>
    <property type="match status" value="1"/>
</dbReference>
<comment type="pathway">
    <text evidence="9">Cofactor biosynthesis; tetrahydrofolate biosynthesis; 2-amino-4-hydroxy-6-hydroxymethyl-7,8-dihydropteridine diphosphate from 7,8-dihydroneopterin triphosphate: step 3/4.</text>
</comment>
<dbReference type="GO" id="GO:0046656">
    <property type="term" value="P:folic acid biosynthetic process"/>
    <property type="evidence" value="ECO:0007669"/>
    <property type="project" value="UniProtKB-UniRule"/>
</dbReference>
<comment type="catalytic activity">
    <reaction evidence="9">
        <text>7,8-dihydroneopterin = 6-hydroxymethyl-7,8-dihydropterin + glycolaldehyde</text>
        <dbReference type="Rhea" id="RHEA:10540"/>
        <dbReference type="ChEBI" id="CHEBI:17001"/>
        <dbReference type="ChEBI" id="CHEBI:17071"/>
        <dbReference type="ChEBI" id="CHEBI:44841"/>
        <dbReference type="EC" id="4.1.2.25"/>
    </reaction>
</comment>
<dbReference type="PANTHER" id="PTHR43071:SF1">
    <property type="entry name" value="2-AMINO-4-HYDROXY-6-HYDROXYMETHYLDIHYDROPTERIDINE PYROPHOSPHOKINASE"/>
    <property type="match status" value="1"/>
</dbReference>
<evidence type="ECO:0000256" key="3">
    <source>
        <dbReference type="ARBA" id="ARBA00009640"/>
    </source>
</evidence>
<dbReference type="InterPro" id="IPR000550">
    <property type="entry name" value="Hppk"/>
</dbReference>
<dbReference type="GO" id="GO:0003848">
    <property type="term" value="F:2-amino-4-hydroxy-6-hydroxymethyldihydropteridine diphosphokinase activity"/>
    <property type="evidence" value="ECO:0007669"/>
    <property type="project" value="UniProtKB-EC"/>
</dbReference>
<dbReference type="Pfam" id="PF02152">
    <property type="entry name" value="FolB"/>
    <property type="match status" value="1"/>
</dbReference>
<comment type="catalytic activity">
    <reaction evidence="1">
        <text>6-hydroxymethyl-7,8-dihydropterin + ATP = (7,8-dihydropterin-6-yl)methyl diphosphate + AMP + H(+)</text>
        <dbReference type="Rhea" id="RHEA:11412"/>
        <dbReference type="ChEBI" id="CHEBI:15378"/>
        <dbReference type="ChEBI" id="CHEBI:30616"/>
        <dbReference type="ChEBI" id="CHEBI:44841"/>
        <dbReference type="ChEBI" id="CHEBI:72950"/>
        <dbReference type="ChEBI" id="CHEBI:456215"/>
        <dbReference type="EC" id="2.7.6.3"/>
    </reaction>
</comment>
<gene>
    <name evidence="11" type="primary">folK</name>
    <name evidence="11" type="ORF">IAC96_03920</name>
</gene>
<evidence type="ECO:0000256" key="6">
    <source>
        <dbReference type="ARBA" id="ARBA00022777"/>
    </source>
</evidence>
<dbReference type="PROSITE" id="PS00794">
    <property type="entry name" value="HPPK"/>
    <property type="match status" value="1"/>
</dbReference>
<comment type="similarity">
    <text evidence="9">Belongs to the DHNA family.</text>
</comment>
<dbReference type="InterPro" id="IPR006156">
    <property type="entry name" value="Dihydroneopterin_aldolase"/>
</dbReference>
<dbReference type="CDD" id="cd00534">
    <property type="entry name" value="DHNA_DHNTPE"/>
    <property type="match status" value="1"/>
</dbReference>
<dbReference type="SUPFAM" id="SSF55620">
    <property type="entry name" value="Tetrahydrobiopterin biosynthesis enzymes-like"/>
    <property type="match status" value="1"/>
</dbReference>
<dbReference type="PANTHER" id="PTHR43071">
    <property type="entry name" value="2-AMINO-4-HYDROXY-6-HYDROXYMETHYLDIHYDROPTERIDINE PYROPHOSPHOKINASE"/>
    <property type="match status" value="1"/>
</dbReference>
<dbReference type="Pfam" id="PF01288">
    <property type="entry name" value="HPPK"/>
    <property type="match status" value="1"/>
</dbReference>
<dbReference type="InterPro" id="IPR006157">
    <property type="entry name" value="FolB_dom"/>
</dbReference>
<comment type="caution">
    <text evidence="11">The sequence shown here is derived from an EMBL/GenBank/DDBJ whole genome shotgun (WGS) entry which is preliminary data.</text>
</comment>
<keyword evidence="9" id="KW-0456">Lyase</keyword>
<dbReference type="NCBIfam" id="TIGR00526">
    <property type="entry name" value="folB_dom"/>
    <property type="match status" value="1"/>
</dbReference>
<reference evidence="11" key="1">
    <citation type="submission" date="2020-10" db="EMBL/GenBank/DDBJ databases">
        <authorList>
            <person name="Gilroy R."/>
        </authorList>
    </citation>
    <scope>NUCLEOTIDE SEQUENCE</scope>
    <source>
        <strain evidence="11">ChiW13-3771</strain>
    </source>
</reference>
<keyword evidence="6" id="KW-0418">Kinase</keyword>
<dbReference type="Proteomes" id="UP000824201">
    <property type="component" value="Unassembled WGS sequence"/>
</dbReference>
<evidence type="ECO:0000256" key="9">
    <source>
        <dbReference type="RuleBase" id="RU362079"/>
    </source>
</evidence>
<dbReference type="NCBIfam" id="TIGR00525">
    <property type="entry name" value="folB"/>
    <property type="match status" value="1"/>
</dbReference>
<comment type="pathway">
    <text evidence="2">Cofactor biosynthesis; tetrahydrofolate biosynthesis; 2-amino-4-hydroxy-6-hydroxymethyl-7,8-dihydropteridine diphosphate from 7,8-dihydroneopterin triphosphate: step 4/4.</text>
</comment>
<dbReference type="InterPro" id="IPR043133">
    <property type="entry name" value="GTP-CH-I_C/QueF"/>
</dbReference>
<protein>
    <recommendedName>
        <fullName evidence="9">Bifunctional folate synthesis protein</fullName>
    </recommendedName>
    <domain>
        <recommendedName>
            <fullName evidence="9">Dihydroneopterin aldolase</fullName>
            <shortName evidence="9">DHNA</shortName>
            <ecNumber evidence="9">4.1.2.25</ecNumber>
        </recommendedName>
        <alternativeName>
            <fullName evidence="9">7,8-dihydroneopterin aldolase</fullName>
        </alternativeName>
    </domain>
    <domain>
        <recommendedName>
            <fullName evidence="9">2-amino-4-hydroxy-6-hydroxymethyldihydropteridine pyrophosphokinase</fullName>
            <ecNumber evidence="9">2.7.6.3</ecNumber>
        </recommendedName>
        <alternativeName>
            <fullName evidence="9">6-hydroxymethyl-7,8-dihydropterin pyrophosphokinase</fullName>
            <shortName evidence="9">PPPK</shortName>
        </alternativeName>
        <alternativeName>
            <fullName evidence="9">7,8-dihydro-6-hydroxymethylpterin pyrophosphokinase</fullName>
            <shortName evidence="9">HPPK</shortName>
        </alternativeName>
    </domain>
</protein>
<evidence type="ECO:0000313" key="11">
    <source>
        <dbReference type="EMBL" id="HIR88077.1"/>
    </source>
</evidence>
<accession>A0A9D1ED00</accession>
<evidence type="ECO:0000256" key="5">
    <source>
        <dbReference type="ARBA" id="ARBA00022741"/>
    </source>
</evidence>
<dbReference type="SUPFAM" id="SSF55083">
    <property type="entry name" value="6-hydroxymethyl-7,8-dihydropterin pyrophosphokinase, HPPK"/>
    <property type="match status" value="1"/>
</dbReference>
<evidence type="ECO:0000256" key="2">
    <source>
        <dbReference type="ARBA" id="ARBA00005051"/>
    </source>
</evidence>
<evidence type="ECO:0000256" key="1">
    <source>
        <dbReference type="ARBA" id="ARBA00000198"/>
    </source>
</evidence>
<keyword evidence="8 9" id="KW-0289">Folate biosynthesis</keyword>
<dbReference type="NCBIfam" id="TIGR01498">
    <property type="entry name" value="folK"/>
    <property type="match status" value="1"/>
</dbReference>
<feature type="domain" description="7,8-dihydro-6-hydroxymethylpterin-pyrophosphokinase" evidence="10">
    <location>
        <begin position="206"/>
        <end position="217"/>
    </location>
</feature>
<organism evidence="11 12">
    <name type="scientific">Candidatus Fimimorpha faecalis</name>
    <dbReference type="NCBI Taxonomy" id="2840824"/>
    <lineage>
        <taxon>Bacteria</taxon>
        <taxon>Bacillati</taxon>
        <taxon>Bacillota</taxon>
        <taxon>Clostridia</taxon>
        <taxon>Eubacteriales</taxon>
        <taxon>Candidatus Fimimorpha</taxon>
    </lineage>
</organism>
<dbReference type="GO" id="GO:0046654">
    <property type="term" value="P:tetrahydrofolate biosynthetic process"/>
    <property type="evidence" value="ECO:0007669"/>
    <property type="project" value="UniProtKB-UniRule"/>
</dbReference>
<evidence type="ECO:0000313" key="12">
    <source>
        <dbReference type="Proteomes" id="UP000824201"/>
    </source>
</evidence>
<dbReference type="GO" id="GO:0005524">
    <property type="term" value="F:ATP binding"/>
    <property type="evidence" value="ECO:0007669"/>
    <property type="project" value="UniProtKB-KW"/>
</dbReference>
<keyword evidence="4 11" id="KW-0808">Transferase</keyword>
<keyword evidence="5" id="KW-0547">Nucleotide-binding</keyword>
<evidence type="ECO:0000259" key="10">
    <source>
        <dbReference type="PROSITE" id="PS00794"/>
    </source>
</evidence>
<dbReference type="SMART" id="SM00905">
    <property type="entry name" value="FolB"/>
    <property type="match status" value="1"/>
</dbReference>
<dbReference type="EC" id="4.1.2.25" evidence="9"/>
<sequence length="273" mass="31364">MDKIKIVDLEVFANHGVFEEEQKLGQKFLVDAVLYTSTRVAGKKDNLEESINYGDIAARITKFLQENTFQLIEAAAEKLAEDLLLYTKGLEQLTLEIKKPWAPVGLPLKTVSVEITRGWHEAYIAFGSNMGDKMGYIQQAIDRIRMHPHICVEKVSSIIETQPYGGVEQDVFLNGCLKIKTILEPLELLDFMQQLEREAHRERVVHWGPRTLDLDVLFYDKQVIESERLNLPHPEIPKRTFVLKPMVEIAPYYRHPVTGQTMKELLDLLEGIH</sequence>
<reference evidence="11" key="2">
    <citation type="journal article" date="2021" name="PeerJ">
        <title>Extensive microbial diversity within the chicken gut microbiome revealed by metagenomics and culture.</title>
        <authorList>
            <person name="Gilroy R."/>
            <person name="Ravi A."/>
            <person name="Getino M."/>
            <person name="Pursley I."/>
            <person name="Horton D.L."/>
            <person name="Alikhan N.F."/>
            <person name="Baker D."/>
            <person name="Gharbi K."/>
            <person name="Hall N."/>
            <person name="Watson M."/>
            <person name="Adriaenssens E.M."/>
            <person name="Foster-Nyarko E."/>
            <person name="Jarju S."/>
            <person name="Secka A."/>
            <person name="Antonio M."/>
            <person name="Oren A."/>
            <person name="Chaudhuri R.R."/>
            <person name="La Ragione R."/>
            <person name="Hildebrand F."/>
            <person name="Pallen M.J."/>
        </authorList>
    </citation>
    <scope>NUCLEOTIDE SEQUENCE</scope>
    <source>
        <strain evidence="11">ChiW13-3771</strain>
    </source>
</reference>
<evidence type="ECO:0000256" key="7">
    <source>
        <dbReference type="ARBA" id="ARBA00022840"/>
    </source>
</evidence>
<comment type="function">
    <text evidence="9">Catalyzes the conversion of 7,8-dihydroneopterin to 6-hydroxymethyl-7,8-dihydropterin.</text>
</comment>
<name>A0A9D1ED00_9FIRM</name>